<dbReference type="PANTHER" id="PTHR43806">
    <property type="entry name" value="PEPTIDASE S8"/>
    <property type="match status" value="1"/>
</dbReference>
<protein>
    <recommendedName>
        <fullName evidence="5">Peptidase S8/S53 domain-containing protein</fullName>
    </recommendedName>
</protein>
<dbReference type="InterPro" id="IPR034193">
    <property type="entry name" value="PCSK9_ProteinaseK-like"/>
</dbReference>
<dbReference type="SUPFAM" id="SSF52743">
    <property type="entry name" value="Subtilisin-like"/>
    <property type="match status" value="1"/>
</dbReference>
<keyword evidence="4" id="KW-0720">Serine protease</keyword>
<dbReference type="GO" id="GO:0006508">
    <property type="term" value="P:proteolysis"/>
    <property type="evidence" value="ECO:0007669"/>
    <property type="project" value="UniProtKB-KW"/>
</dbReference>
<accession>A0A6C0E126</accession>
<dbReference type="GO" id="GO:0005615">
    <property type="term" value="C:extracellular space"/>
    <property type="evidence" value="ECO:0007669"/>
    <property type="project" value="TreeGrafter"/>
</dbReference>
<dbReference type="Pfam" id="PF00082">
    <property type="entry name" value="Peptidase_S8"/>
    <property type="match status" value="1"/>
</dbReference>
<dbReference type="EMBL" id="MN739708">
    <property type="protein sequence ID" value="QHT22243.1"/>
    <property type="molecule type" value="Genomic_DNA"/>
</dbReference>
<dbReference type="InterPro" id="IPR050131">
    <property type="entry name" value="Peptidase_S8_subtilisin-like"/>
</dbReference>
<dbReference type="InterPro" id="IPR015500">
    <property type="entry name" value="Peptidase_S8_subtilisin-rel"/>
</dbReference>
<name>A0A6C0E126_9ZZZZ</name>
<sequence length="386" mass="42204">MLALLLFFFGCAVSKKIILTPKKDAAVNMLLMNAFNDDHGVTHLATINDQAFYQVDDSSFYVHANTYKAMYEVEEEQTFTVTKLEDANFILIDDFDSRAAPWHLDRIVKESLPLDGNFPYNSSGSCHTNKDLDIHTYVIDTGIDVTHPEFEGRATWLENFIDDTDTDCQSHGTHCAGLVGSKSYGACKDARLFAIKVLGCDGSGSTSSVIRGIEYAYNRHVKQVKDSVKKVKSIVSMSLGGGFSGALNAAVKATLKDPNFYFAAAAGNENNDACRTSPASVREIFTVMASDRYDKRAYFSNYGNCADIYSPGVNVVSTVPGGRTAMYSGTSMSTPVLVGVLNHYVDTYPQLNMADIKKKVLQSASKNKIIGHVGKTGNNALIYISR</sequence>
<evidence type="ECO:0000256" key="4">
    <source>
        <dbReference type="ARBA" id="ARBA00022825"/>
    </source>
</evidence>
<evidence type="ECO:0000259" key="5">
    <source>
        <dbReference type="Pfam" id="PF00082"/>
    </source>
</evidence>
<dbReference type="InterPro" id="IPR036852">
    <property type="entry name" value="Peptidase_S8/S53_dom_sf"/>
</dbReference>
<dbReference type="Gene3D" id="3.40.50.200">
    <property type="entry name" value="Peptidase S8/S53 domain"/>
    <property type="match status" value="1"/>
</dbReference>
<comment type="similarity">
    <text evidence="1">Belongs to the peptidase S8 family.</text>
</comment>
<dbReference type="AlphaFoldDB" id="A0A6C0E126"/>
<evidence type="ECO:0000256" key="1">
    <source>
        <dbReference type="ARBA" id="ARBA00011073"/>
    </source>
</evidence>
<dbReference type="PRINTS" id="PR00723">
    <property type="entry name" value="SUBTILISIN"/>
</dbReference>
<dbReference type="InterPro" id="IPR000209">
    <property type="entry name" value="Peptidase_S8/S53_dom"/>
</dbReference>
<evidence type="ECO:0000256" key="3">
    <source>
        <dbReference type="ARBA" id="ARBA00022801"/>
    </source>
</evidence>
<keyword evidence="3" id="KW-0378">Hydrolase</keyword>
<reference evidence="6" key="1">
    <citation type="journal article" date="2020" name="Nature">
        <title>Giant virus diversity and host interactions through global metagenomics.</title>
        <authorList>
            <person name="Schulz F."/>
            <person name="Roux S."/>
            <person name="Paez-Espino D."/>
            <person name="Jungbluth S."/>
            <person name="Walsh D.A."/>
            <person name="Denef V.J."/>
            <person name="McMahon K.D."/>
            <person name="Konstantinidis K.T."/>
            <person name="Eloe-Fadrosh E.A."/>
            <person name="Kyrpides N.C."/>
            <person name="Woyke T."/>
        </authorList>
    </citation>
    <scope>NUCLEOTIDE SEQUENCE</scope>
    <source>
        <strain evidence="6">GVMAG-M-3300023179-107</strain>
    </source>
</reference>
<feature type="domain" description="Peptidase S8/S53" evidence="5">
    <location>
        <begin position="138"/>
        <end position="367"/>
    </location>
</feature>
<dbReference type="InterPro" id="IPR022398">
    <property type="entry name" value="Peptidase_S8_His-AS"/>
</dbReference>
<evidence type="ECO:0000256" key="2">
    <source>
        <dbReference type="ARBA" id="ARBA00022670"/>
    </source>
</evidence>
<proteinExistence type="inferred from homology"/>
<dbReference type="PANTHER" id="PTHR43806:SF11">
    <property type="entry name" value="CEREVISIN-RELATED"/>
    <property type="match status" value="1"/>
</dbReference>
<evidence type="ECO:0000313" key="6">
    <source>
        <dbReference type="EMBL" id="QHT22243.1"/>
    </source>
</evidence>
<keyword evidence="2" id="KW-0645">Protease</keyword>
<dbReference type="PROSITE" id="PS00137">
    <property type="entry name" value="SUBTILASE_HIS"/>
    <property type="match status" value="1"/>
</dbReference>
<dbReference type="FunFam" id="3.40.50.200:FF:000014">
    <property type="entry name" value="Proteinase K"/>
    <property type="match status" value="1"/>
</dbReference>
<organism evidence="6">
    <name type="scientific">viral metagenome</name>
    <dbReference type="NCBI Taxonomy" id="1070528"/>
    <lineage>
        <taxon>unclassified sequences</taxon>
        <taxon>metagenomes</taxon>
        <taxon>organismal metagenomes</taxon>
    </lineage>
</organism>
<dbReference type="CDD" id="cd04077">
    <property type="entry name" value="Peptidases_S8_PCSK9_ProteinaseK_like"/>
    <property type="match status" value="1"/>
</dbReference>
<dbReference type="PROSITE" id="PS51892">
    <property type="entry name" value="SUBTILASE"/>
    <property type="match status" value="1"/>
</dbReference>
<dbReference type="GO" id="GO:0004252">
    <property type="term" value="F:serine-type endopeptidase activity"/>
    <property type="evidence" value="ECO:0007669"/>
    <property type="project" value="InterPro"/>
</dbReference>